<dbReference type="InterPro" id="IPR007751">
    <property type="entry name" value="DUF676_lipase-like"/>
</dbReference>
<dbReference type="InParanoid" id="G4TTJ2"/>
<evidence type="ECO:0000259" key="4">
    <source>
        <dbReference type="Pfam" id="PF00931"/>
    </source>
</evidence>
<dbReference type="InterPro" id="IPR027417">
    <property type="entry name" value="P-loop_NTPase"/>
</dbReference>
<dbReference type="SUPFAM" id="SSF48452">
    <property type="entry name" value="TPR-like"/>
    <property type="match status" value="5"/>
</dbReference>
<dbReference type="eggNOG" id="KOG1840">
    <property type="taxonomic scope" value="Eukaryota"/>
</dbReference>
<organism evidence="6 7">
    <name type="scientific">Serendipita indica (strain DSM 11827)</name>
    <name type="common">Root endophyte fungus</name>
    <name type="synonym">Piriformospora indica</name>
    <dbReference type="NCBI Taxonomy" id="1109443"/>
    <lineage>
        <taxon>Eukaryota</taxon>
        <taxon>Fungi</taxon>
        <taxon>Dikarya</taxon>
        <taxon>Basidiomycota</taxon>
        <taxon>Agaricomycotina</taxon>
        <taxon>Agaricomycetes</taxon>
        <taxon>Sebacinales</taxon>
        <taxon>Serendipitaceae</taxon>
        <taxon>Serendipita</taxon>
    </lineage>
</organism>
<feature type="domain" description="DUF676" evidence="5">
    <location>
        <begin position="109"/>
        <end position="201"/>
    </location>
</feature>
<dbReference type="EMBL" id="CAFZ01000337">
    <property type="protein sequence ID" value="CCA74635.1"/>
    <property type="molecule type" value="Genomic_DNA"/>
</dbReference>
<feature type="domain" description="NB-ARC" evidence="4">
    <location>
        <begin position="347"/>
        <end position="500"/>
    </location>
</feature>
<dbReference type="Pfam" id="PF05057">
    <property type="entry name" value="DUF676"/>
    <property type="match status" value="1"/>
</dbReference>
<dbReference type="Proteomes" id="UP000007148">
    <property type="component" value="Unassembled WGS sequence"/>
</dbReference>
<dbReference type="eggNOG" id="KOG2029">
    <property type="taxonomic scope" value="Eukaryota"/>
</dbReference>
<dbReference type="PANTHER" id="PTHR46082">
    <property type="entry name" value="ATP/GTP-BINDING PROTEIN-RELATED"/>
    <property type="match status" value="1"/>
</dbReference>
<dbReference type="Gene3D" id="3.40.50.300">
    <property type="entry name" value="P-loop containing nucleotide triphosphate hydrolases"/>
    <property type="match status" value="1"/>
</dbReference>
<dbReference type="OMA" id="LLYHQGD"/>
<proteinExistence type="inferred from homology"/>
<gene>
    <name evidence="6" type="ORF">PIIN_08587</name>
</gene>
<dbReference type="SUPFAM" id="SSF53474">
    <property type="entry name" value="alpha/beta-Hydrolases"/>
    <property type="match status" value="1"/>
</dbReference>
<dbReference type="InterPro" id="IPR053137">
    <property type="entry name" value="NLR-like"/>
</dbReference>
<feature type="compositionally biased region" description="Basic and acidic residues" evidence="3">
    <location>
        <begin position="1541"/>
        <end position="1565"/>
    </location>
</feature>
<dbReference type="OrthoDB" id="771227at2759"/>
<evidence type="ECO:0000313" key="7">
    <source>
        <dbReference type="Proteomes" id="UP000007148"/>
    </source>
</evidence>
<dbReference type="STRING" id="1109443.G4TTJ2"/>
<evidence type="ECO:0000256" key="1">
    <source>
        <dbReference type="ARBA" id="ARBA00007920"/>
    </source>
</evidence>
<dbReference type="InterPro" id="IPR029058">
    <property type="entry name" value="AB_hydrolase_fold"/>
</dbReference>
<dbReference type="SUPFAM" id="SSF52540">
    <property type="entry name" value="P-loop containing nucleoside triphosphate hydrolases"/>
    <property type="match status" value="1"/>
</dbReference>
<keyword evidence="2" id="KW-0175">Coiled coil</keyword>
<reference evidence="6 7" key="1">
    <citation type="journal article" date="2011" name="PLoS Pathog.">
        <title>Endophytic Life Strategies Decoded by Genome and Transcriptome Analyses of the Mutualistic Root Symbiont Piriformospora indica.</title>
        <authorList>
            <person name="Zuccaro A."/>
            <person name="Lahrmann U."/>
            <person name="Guldener U."/>
            <person name="Langen G."/>
            <person name="Pfiffi S."/>
            <person name="Biedenkopf D."/>
            <person name="Wong P."/>
            <person name="Samans B."/>
            <person name="Grimm C."/>
            <person name="Basiewicz M."/>
            <person name="Murat C."/>
            <person name="Martin F."/>
            <person name="Kogel K.H."/>
        </authorList>
    </citation>
    <scope>NUCLEOTIDE SEQUENCE [LARGE SCALE GENOMIC DNA]</scope>
    <source>
        <strain evidence="6 7">DSM 11827</strain>
    </source>
</reference>
<dbReference type="Pfam" id="PF00931">
    <property type="entry name" value="NB-ARC"/>
    <property type="match status" value="1"/>
</dbReference>
<dbReference type="SMART" id="SM00028">
    <property type="entry name" value="TPR"/>
    <property type="match status" value="13"/>
</dbReference>
<comment type="caution">
    <text evidence="6">The sequence shown here is derived from an EMBL/GenBank/DDBJ whole genome shotgun (WGS) entry which is preliminary data.</text>
</comment>
<dbReference type="InterPro" id="IPR002182">
    <property type="entry name" value="NB-ARC"/>
</dbReference>
<dbReference type="InterPro" id="IPR019734">
    <property type="entry name" value="TPR_rpt"/>
</dbReference>
<dbReference type="Gene3D" id="3.40.50.1820">
    <property type="entry name" value="alpha/beta hydrolase"/>
    <property type="match status" value="1"/>
</dbReference>
<evidence type="ECO:0000256" key="3">
    <source>
        <dbReference type="SAM" id="MobiDB-lite"/>
    </source>
</evidence>
<protein>
    <submittedName>
        <fullName evidence="6">Related to kinesin light chain</fullName>
    </submittedName>
</protein>
<dbReference type="Gene3D" id="1.25.40.10">
    <property type="entry name" value="Tetratricopeptide repeat domain"/>
    <property type="match status" value="5"/>
</dbReference>
<feature type="region of interest" description="Disordered" evidence="3">
    <location>
        <begin position="1495"/>
        <end position="1588"/>
    </location>
</feature>
<dbReference type="Pfam" id="PF13424">
    <property type="entry name" value="TPR_12"/>
    <property type="match status" value="7"/>
</dbReference>
<feature type="coiled-coil region" evidence="2">
    <location>
        <begin position="1160"/>
        <end position="1222"/>
    </location>
</feature>
<dbReference type="InterPro" id="IPR011990">
    <property type="entry name" value="TPR-like_helical_dom_sf"/>
</dbReference>
<accession>G4TTJ2</accession>
<dbReference type="Pfam" id="PF13374">
    <property type="entry name" value="TPR_10"/>
    <property type="match status" value="1"/>
</dbReference>
<dbReference type="PANTHER" id="PTHR46082:SF6">
    <property type="entry name" value="AAA+ ATPASE DOMAIN-CONTAINING PROTEIN-RELATED"/>
    <property type="match status" value="1"/>
</dbReference>
<evidence type="ECO:0000256" key="2">
    <source>
        <dbReference type="SAM" id="Coils"/>
    </source>
</evidence>
<sequence length="1588" mass="175666">MSSFRSRLTSFFNASKSSSWTDLEGSVAGNSDGNDQSALKIRSKKEELGFLELVPGIDPVVDIIAIHGLDGHREKTWMAENGTLWLRDLLPADLPNVRVLAYGYDADTRSRECVSTQTIYQQADKFVKSLTRERSNAPRRPIIFVAHSLGGIVLKQAIILCHNQTLNSTNKLRDILVSTHAVLFFGTPHSGVKGADLLEVLNRLLSVYMKTTNVILQHLKENSPELENIQGLYISASEKIHTVFFYEIVPRHSAILAGDRQATEEGLYADHCEMVKFPDKYHGDYKTVLSYLKQYIQGAIAAVTDQWSAEDAHRVVARGYNPQNAIQPKARPSVSRSYVEREQIQSLITQKLLPHGDLQNQPRCVLYGLGGAGKTQLAAKWIREHESSFTRIICVDASSQTQLEADLEQSIRSLGPEYSAMTWEDAVAYLDDKEKGWLLFVDNADSPILELSLYLPTSIHGTILIASRNSECASYAPDSAVSVGSLEKSEAVKLLHSVANIAPTSDTESLQIAEELGMFALAITQAGAYIRKTRRLDKYLDTFRVHRKQLLSKGPDIGKEYTSSTYAAFNLSFNDLPKNAQEVLKLCAFLYHSSIPVSLFEISAKSGFSTYTVRKGCPPPESDITLISSIQGVLGVNWDPVVFQQLVELAARASFIEASTDGLFYNVHPLLQMYIRDCINEEGDERYARMAAQLLLGAIRPSEGGNAQLWQLLPHVNNIPRSIQSESVAHALAFFELYDSLGDWKACQELLEPTLAQVQQNRGENDEDVIWLKAQLASALQSLGEVERAERIQREVLDLQIKTIGPHHTDTISAMSDLAVTLSESGKLDEAEEIQREVLARRLDTLGKRHPDTIWAMSNLASTLSDRELLDEAETIEREVLALQLDVLGPRHPDTLSAMSNLGKTLSSIGRLDEAEKIQRDVLSLRLEVLGPRHPHTVSAMNNLANTLSDSGQFDEAVKLQREVLTLRLSLLGPRHLDTVWAMSNLGSILSECGRLDEAEKLERNVLALRLDILGSHHPDTITAMNNLASTLSDQGHLVETEKMKREILALQVETLGPRHADTISAMGSLASTLSDRGQLKQAEKMKREVLTLRCDVLGPKHPDTIAAMNNLANTLSDCGQWEEGEKIRKEVLALQLDILGPRHADTISAMSSLASTLSKSDQLDEAEKIERQVLNLRTDILGSRHPETVSAMNNLAVTLSNQDKLDEAEKIQREILNLRLDTLGLQHPDTVWAMSNLASTLSDLGRSDEAEAMKREMLSLQLEVLGPRHPDTISAMNNLANTLNHRGQLAEAEKVQRGVLALRLAILGPQHPDVVSAMNNLAITLSDLGQLEEAEKMKREVLALQLEILGPHHLDTIAAMSSLASTLSKCGKLDEAEKIQQQVVTLRIEFLGPQYPDTISAKKNLANTLFNQGQLAEAERIQREVLTLQLDILGSQHPDTASAMTDLAKTLSELGQLDEAKKIQQELVALNLNAAESSHPDIVCGTSNLTITSHKHSRTEEATGFEPQSSAETSTQTVTEIDPTSGMEFTTRRPTRRFKGSTDKSGQLKEKCDKATSNKRKRDEADDPEISVPVSKKSAYNTRGLRR</sequence>
<dbReference type="GO" id="GO:0043531">
    <property type="term" value="F:ADP binding"/>
    <property type="evidence" value="ECO:0007669"/>
    <property type="project" value="InterPro"/>
</dbReference>
<dbReference type="Pfam" id="PF13176">
    <property type="entry name" value="TPR_7"/>
    <property type="match status" value="1"/>
</dbReference>
<evidence type="ECO:0000259" key="5">
    <source>
        <dbReference type="Pfam" id="PF05057"/>
    </source>
</evidence>
<name>G4TTJ2_SERID</name>
<dbReference type="HOGENOM" id="CLU_000288_125_13_1"/>
<keyword evidence="7" id="KW-1185">Reference proteome</keyword>
<evidence type="ECO:0000313" key="6">
    <source>
        <dbReference type="EMBL" id="CCA74635.1"/>
    </source>
</evidence>
<feature type="compositionally biased region" description="Polar residues" evidence="3">
    <location>
        <begin position="1507"/>
        <end position="1520"/>
    </location>
</feature>
<comment type="similarity">
    <text evidence="1">Belongs to the putative lipase ROG1 family.</text>
</comment>